<dbReference type="InterPro" id="IPR000873">
    <property type="entry name" value="AMP-dep_synth/lig_dom"/>
</dbReference>
<dbReference type="PROSITE" id="PS00455">
    <property type="entry name" value="AMP_BINDING"/>
    <property type="match status" value="1"/>
</dbReference>
<protein>
    <recommendedName>
        <fullName evidence="3">Rhodanese domain-containing protein</fullName>
    </recommendedName>
</protein>
<dbReference type="FunFam" id="3.30.300.30:FF:000008">
    <property type="entry name" value="2,3-dihydroxybenzoate-AMP ligase"/>
    <property type="match status" value="1"/>
</dbReference>
<dbReference type="Gene3D" id="3.30.300.30">
    <property type="match status" value="1"/>
</dbReference>
<dbReference type="Pfam" id="PF13193">
    <property type="entry name" value="AMP-binding_C"/>
    <property type="match status" value="1"/>
</dbReference>
<proteinExistence type="inferred from homology"/>
<gene>
    <name evidence="4" type="ORF">BB31_06390</name>
</gene>
<reference evidence="4 5" key="1">
    <citation type="journal article" date="2014" name="Genome Announc.">
        <title>Draft Genome Sequence of Amycolatopsis lurida NRRL 2430, Producer of the Glycopeptide Family Antibiotic Ristocetin.</title>
        <authorList>
            <person name="Kwun M.J."/>
            <person name="Hong H.J."/>
        </authorList>
    </citation>
    <scope>NUCLEOTIDE SEQUENCE [LARGE SCALE GENOMIC DNA]</scope>
    <source>
        <strain evidence="4 5">NRRL 2430</strain>
    </source>
</reference>
<keyword evidence="5" id="KW-1185">Reference proteome</keyword>
<dbReference type="Gene3D" id="3.40.50.12780">
    <property type="entry name" value="N-terminal domain of ligase-like"/>
    <property type="match status" value="1"/>
</dbReference>
<comment type="similarity">
    <text evidence="1">Belongs to the ATP-dependent AMP-binding enzyme family.</text>
</comment>
<accession>A0A2P2FZ15</accession>
<dbReference type="InterPro" id="IPR042099">
    <property type="entry name" value="ANL_N_sf"/>
</dbReference>
<dbReference type="InterPro" id="IPR025110">
    <property type="entry name" value="AMP-bd_C"/>
</dbReference>
<dbReference type="PROSITE" id="PS50206">
    <property type="entry name" value="RHODANESE_3"/>
    <property type="match status" value="1"/>
</dbReference>
<evidence type="ECO:0000313" key="5">
    <source>
        <dbReference type="Proteomes" id="UP000256220"/>
    </source>
</evidence>
<sequence>MAVADARLGTVAARVIRMPPVPLAHVYARAHQDHASRPAIRDGTRQLNYGELGTRARRVARAFRSLGAEPGDRVVILSPNSCEWAEAYQGLALGGHVRVGLLPRLHPAELAQIAADADPSFALVDGAWLAEHGTAWIPPQVKEIVVLGGGEPHGRIPYEEFVASGTDDELPLPDAEDDAWLLYTSGSTGRPKGVRVTHRTVGALIRNAREVLPALGPGDAALHTAPISHFSGGIADVVTASGGLNVYERAFDAARVADAAQGGEISVLPLVPTMITMLLEELATRGKPAGRVGNVRVLPYAGSAIQPDRAAKARAYFGEAMQQLYGASEAQLPITTLLPGDHVETTNERGLPRLASAGKVTPHVEVEIVDADRRPVAPGTAGEIRTRGDHVSAGYWRQPEATAETFADGWAHTGDVGYLDENGFLFLLDRRKDMIITGGFNVYPREIENVISELHGVREVAVVGAPDDRWGEAITAFVSTEPGPTLSPEGVLAHCRAHLGGYKVPKRVVFVDELPKTGTGKIQKQLLREKLWDGLQRRV</sequence>
<dbReference type="InterPro" id="IPR045851">
    <property type="entry name" value="AMP-bd_C_sf"/>
</dbReference>
<dbReference type="InterPro" id="IPR001763">
    <property type="entry name" value="Rhodanese-like_dom"/>
</dbReference>
<dbReference type="InterPro" id="IPR020845">
    <property type="entry name" value="AMP-binding_CS"/>
</dbReference>
<name>A0A2P2FZ15_AMYLU</name>
<keyword evidence="2" id="KW-0436">Ligase</keyword>
<dbReference type="Pfam" id="PF00501">
    <property type="entry name" value="AMP-binding"/>
    <property type="match status" value="1"/>
</dbReference>
<dbReference type="GO" id="GO:0006631">
    <property type="term" value="P:fatty acid metabolic process"/>
    <property type="evidence" value="ECO:0007669"/>
    <property type="project" value="TreeGrafter"/>
</dbReference>
<dbReference type="EMBL" id="JFBM01000004">
    <property type="protein sequence ID" value="KFU81967.1"/>
    <property type="molecule type" value="Genomic_DNA"/>
</dbReference>
<comment type="caution">
    <text evidence="4">The sequence shown here is derived from an EMBL/GenBank/DDBJ whole genome shotgun (WGS) entry which is preliminary data.</text>
</comment>
<evidence type="ECO:0000259" key="3">
    <source>
        <dbReference type="PROSITE" id="PS50206"/>
    </source>
</evidence>
<evidence type="ECO:0000313" key="4">
    <source>
        <dbReference type="EMBL" id="KFU81967.1"/>
    </source>
</evidence>
<dbReference type="GO" id="GO:0031956">
    <property type="term" value="F:medium-chain fatty acid-CoA ligase activity"/>
    <property type="evidence" value="ECO:0007669"/>
    <property type="project" value="TreeGrafter"/>
</dbReference>
<organism evidence="4 5">
    <name type="scientific">Amycolatopsis lurida NRRL 2430</name>
    <dbReference type="NCBI Taxonomy" id="1460371"/>
    <lineage>
        <taxon>Bacteria</taxon>
        <taxon>Bacillati</taxon>
        <taxon>Actinomycetota</taxon>
        <taxon>Actinomycetes</taxon>
        <taxon>Pseudonocardiales</taxon>
        <taxon>Pseudonocardiaceae</taxon>
        <taxon>Amycolatopsis</taxon>
    </lineage>
</organism>
<dbReference type="PANTHER" id="PTHR43201:SF32">
    <property type="entry name" value="2-SUCCINYLBENZOATE--COA LIGASE, CHLOROPLASTIC_PEROXISOMAL"/>
    <property type="match status" value="1"/>
</dbReference>
<evidence type="ECO:0000256" key="2">
    <source>
        <dbReference type="ARBA" id="ARBA00022598"/>
    </source>
</evidence>
<feature type="domain" description="Rhodanese" evidence="3">
    <location>
        <begin position="49"/>
        <end position="93"/>
    </location>
</feature>
<dbReference type="Proteomes" id="UP000256220">
    <property type="component" value="Unassembled WGS sequence"/>
</dbReference>
<dbReference type="AlphaFoldDB" id="A0A2P2FZ15"/>
<evidence type="ECO:0000256" key="1">
    <source>
        <dbReference type="ARBA" id="ARBA00006432"/>
    </source>
</evidence>
<dbReference type="SUPFAM" id="SSF56801">
    <property type="entry name" value="Acetyl-CoA synthetase-like"/>
    <property type="match status" value="1"/>
</dbReference>
<dbReference type="PANTHER" id="PTHR43201">
    <property type="entry name" value="ACYL-COA SYNTHETASE"/>
    <property type="match status" value="1"/>
</dbReference>